<protein>
    <recommendedName>
        <fullName evidence="6">Ribonuclease D</fullName>
        <shortName evidence="6">RNase D</shortName>
        <ecNumber evidence="6">3.1.13.5</ecNumber>
    </recommendedName>
</protein>
<dbReference type="PANTHER" id="PTHR47649:SF1">
    <property type="entry name" value="RIBONUCLEASE D"/>
    <property type="match status" value="1"/>
</dbReference>
<dbReference type="GO" id="GO:0042780">
    <property type="term" value="P:tRNA 3'-end processing"/>
    <property type="evidence" value="ECO:0007669"/>
    <property type="project" value="UniProtKB-UniRule"/>
</dbReference>
<dbReference type="CDD" id="cd06142">
    <property type="entry name" value="RNaseD_exo"/>
    <property type="match status" value="1"/>
</dbReference>
<dbReference type="GO" id="GO:0003676">
    <property type="term" value="F:nucleic acid binding"/>
    <property type="evidence" value="ECO:0007669"/>
    <property type="project" value="InterPro"/>
</dbReference>
<dbReference type="SUPFAM" id="SSF53098">
    <property type="entry name" value="Ribonuclease H-like"/>
    <property type="match status" value="1"/>
</dbReference>
<keyword evidence="4 6" id="KW-0378">Hydrolase</keyword>
<comment type="subcellular location">
    <subcellularLocation>
        <location evidence="6">Cytoplasm</location>
    </subcellularLocation>
</comment>
<dbReference type="KEGG" id="gso:PH603_09710"/>
<dbReference type="InterPro" id="IPR051086">
    <property type="entry name" value="RNase_D-like"/>
</dbReference>
<reference evidence="8" key="1">
    <citation type="submission" date="2023-01" db="EMBL/GenBank/DDBJ databases">
        <title>The genome sequence of Kordiimonadaceae bacterium 6D33.</title>
        <authorList>
            <person name="Liu Y."/>
        </authorList>
    </citation>
    <scope>NUCLEOTIDE SEQUENCE</scope>
    <source>
        <strain evidence="8">6D33</strain>
    </source>
</reference>
<evidence type="ECO:0000256" key="3">
    <source>
        <dbReference type="ARBA" id="ARBA00022722"/>
    </source>
</evidence>
<dbReference type="SMART" id="SM00474">
    <property type="entry name" value="35EXOc"/>
    <property type="match status" value="1"/>
</dbReference>
<dbReference type="InterPro" id="IPR002121">
    <property type="entry name" value="HRDC_dom"/>
</dbReference>
<organism evidence="8 9">
    <name type="scientific">Gimibacter soli</name>
    <dbReference type="NCBI Taxonomy" id="3024400"/>
    <lineage>
        <taxon>Bacteria</taxon>
        <taxon>Pseudomonadati</taxon>
        <taxon>Pseudomonadota</taxon>
        <taxon>Alphaproteobacteria</taxon>
        <taxon>Kordiimonadales</taxon>
        <taxon>Temperatibacteraceae</taxon>
        <taxon>Gimibacter</taxon>
    </lineage>
</organism>
<dbReference type="HAMAP" id="MF_01899">
    <property type="entry name" value="RNase_D"/>
    <property type="match status" value="1"/>
</dbReference>
<dbReference type="Gene3D" id="1.10.150.80">
    <property type="entry name" value="HRDC domain"/>
    <property type="match status" value="1"/>
</dbReference>
<dbReference type="Gene3D" id="3.30.420.10">
    <property type="entry name" value="Ribonuclease H-like superfamily/Ribonuclease H"/>
    <property type="match status" value="1"/>
</dbReference>
<dbReference type="GO" id="GO:0008408">
    <property type="term" value="F:3'-5' exonuclease activity"/>
    <property type="evidence" value="ECO:0007669"/>
    <property type="project" value="InterPro"/>
</dbReference>
<dbReference type="GO" id="GO:0033890">
    <property type="term" value="F:ribonuclease D activity"/>
    <property type="evidence" value="ECO:0007669"/>
    <property type="project" value="UniProtKB-UniRule"/>
</dbReference>
<dbReference type="GO" id="GO:0005737">
    <property type="term" value="C:cytoplasm"/>
    <property type="evidence" value="ECO:0007669"/>
    <property type="project" value="UniProtKB-SubCell"/>
</dbReference>
<comment type="catalytic activity">
    <reaction evidence="6">
        <text>Exonucleolytic cleavage that removes extra residues from the 3'-terminus of tRNA to produce 5'-mononucleotides.</text>
        <dbReference type="EC" id="3.1.13.5"/>
    </reaction>
</comment>
<dbReference type="PROSITE" id="PS50967">
    <property type="entry name" value="HRDC"/>
    <property type="match status" value="1"/>
</dbReference>
<keyword evidence="2 6" id="KW-0819">tRNA processing</keyword>
<dbReference type="EC" id="3.1.13.5" evidence="6"/>
<comment type="similarity">
    <text evidence="6">Belongs to the RNase D family.</text>
</comment>
<evidence type="ECO:0000256" key="2">
    <source>
        <dbReference type="ARBA" id="ARBA00022694"/>
    </source>
</evidence>
<evidence type="ECO:0000313" key="9">
    <source>
        <dbReference type="Proteomes" id="UP001217500"/>
    </source>
</evidence>
<dbReference type="NCBIfam" id="TIGR01388">
    <property type="entry name" value="rnd"/>
    <property type="match status" value="1"/>
</dbReference>
<keyword evidence="1 6" id="KW-0963">Cytoplasm</keyword>
<feature type="domain" description="HRDC" evidence="7">
    <location>
        <begin position="208"/>
        <end position="289"/>
    </location>
</feature>
<sequence length="388" mass="43752">MQPITSTEALAALCDEWKKAEFITVDTEFLRDHTYYPKLCLIQVADDHGAHAIDPLADGMDLAAFFELMADTNVVKVLHACRQDLEIFYLLSGDLPRPVFDTQIAAMVCGFGESVGYETLVQKLARASLDKSARYTDWSRRPLTDTQLHYALGDVTHLRKIYRKLSKELADTGRGAWVEEEMQALMDPNLYKTEPDEAWLRLKVRTSKPRFLGIVKELCAWREVQAQERDMPRSRIAKDETILEIAAHPPMSEEALEKIRGLPKGFGRSKGGAALLSAVDRAMKMSEDDLPHIEKAKPRPATPPMADLLKVLLKIKCDEARVAPRMVASAQELEAWASEPDKVDFKAMHGWRYEIFGADAEKLMKGTLGLTARKGDIDVVELFEEEYD</sequence>
<keyword evidence="9" id="KW-1185">Reference proteome</keyword>
<dbReference type="PANTHER" id="PTHR47649">
    <property type="entry name" value="RIBONUCLEASE D"/>
    <property type="match status" value="1"/>
</dbReference>
<name>A0AAF0BJ83_9PROT</name>
<evidence type="ECO:0000256" key="1">
    <source>
        <dbReference type="ARBA" id="ARBA00022490"/>
    </source>
</evidence>
<evidence type="ECO:0000256" key="4">
    <source>
        <dbReference type="ARBA" id="ARBA00022801"/>
    </source>
</evidence>
<gene>
    <name evidence="6 8" type="primary">rnd</name>
    <name evidence="8" type="ORF">PH603_09710</name>
</gene>
<dbReference type="AlphaFoldDB" id="A0AAF0BJ83"/>
<dbReference type="InterPro" id="IPR010997">
    <property type="entry name" value="HRDC-like_sf"/>
</dbReference>
<dbReference type="SMART" id="SM00341">
    <property type="entry name" value="HRDC"/>
    <property type="match status" value="1"/>
</dbReference>
<dbReference type="Pfam" id="PF00570">
    <property type="entry name" value="HRDC"/>
    <property type="match status" value="1"/>
</dbReference>
<keyword evidence="3 6" id="KW-0540">Nuclease</keyword>
<dbReference type="InterPro" id="IPR044876">
    <property type="entry name" value="HRDC_dom_sf"/>
</dbReference>
<accession>A0AAF0BJ83</accession>
<dbReference type="Proteomes" id="UP001217500">
    <property type="component" value="Chromosome"/>
</dbReference>
<keyword evidence="5 6" id="KW-0269">Exonuclease</keyword>
<dbReference type="GO" id="GO:0000166">
    <property type="term" value="F:nucleotide binding"/>
    <property type="evidence" value="ECO:0007669"/>
    <property type="project" value="InterPro"/>
</dbReference>
<evidence type="ECO:0000256" key="6">
    <source>
        <dbReference type="HAMAP-Rule" id="MF_01899"/>
    </source>
</evidence>
<dbReference type="SUPFAM" id="SSF47819">
    <property type="entry name" value="HRDC-like"/>
    <property type="match status" value="2"/>
</dbReference>
<dbReference type="RefSeq" id="WP_289502251.1">
    <property type="nucleotide sequence ID" value="NZ_CP116805.1"/>
</dbReference>
<dbReference type="InterPro" id="IPR036397">
    <property type="entry name" value="RNaseH_sf"/>
</dbReference>
<dbReference type="EMBL" id="CP116805">
    <property type="protein sequence ID" value="WCL52814.1"/>
    <property type="molecule type" value="Genomic_DNA"/>
</dbReference>
<comment type="cofactor">
    <cofactor evidence="6">
        <name>a divalent metal cation</name>
        <dbReference type="ChEBI" id="CHEBI:60240"/>
    </cofactor>
</comment>
<dbReference type="InterPro" id="IPR006292">
    <property type="entry name" value="RNase_D"/>
</dbReference>
<evidence type="ECO:0000256" key="5">
    <source>
        <dbReference type="ARBA" id="ARBA00022839"/>
    </source>
</evidence>
<dbReference type="InterPro" id="IPR002562">
    <property type="entry name" value="3'-5'_exonuclease_dom"/>
</dbReference>
<dbReference type="InterPro" id="IPR012337">
    <property type="entry name" value="RNaseH-like_sf"/>
</dbReference>
<evidence type="ECO:0000259" key="7">
    <source>
        <dbReference type="PROSITE" id="PS50967"/>
    </source>
</evidence>
<evidence type="ECO:0000313" key="8">
    <source>
        <dbReference type="EMBL" id="WCL52814.1"/>
    </source>
</evidence>
<comment type="function">
    <text evidence="6">Exonuclease involved in the 3' processing of various precursor tRNAs. Initiates hydrolysis at the 3'-terminus of an RNA molecule and releases 5'-mononucleotides.</text>
</comment>
<dbReference type="Pfam" id="PF01612">
    <property type="entry name" value="DNA_pol_A_exo1"/>
    <property type="match status" value="1"/>
</dbReference>
<proteinExistence type="inferred from homology"/>